<keyword evidence="2" id="KW-1185">Reference proteome</keyword>
<dbReference type="HOGENOM" id="CLU_1768556_0_0_1"/>
<reference evidence="1 2" key="1">
    <citation type="submission" date="2014-04" db="EMBL/GenBank/DDBJ databases">
        <title>A new species of microsporidia sheds light on the evolution of extreme parasitism.</title>
        <authorList>
            <person name="Haag K.L."/>
            <person name="James T.Y."/>
            <person name="Larsson R."/>
            <person name="Schaer T.M."/>
            <person name="Refardt D."/>
            <person name="Pombert J.-F."/>
            <person name="Ebert D."/>
        </authorList>
    </citation>
    <scope>NUCLEOTIDE SEQUENCE [LARGE SCALE GENOMIC DNA]</scope>
    <source>
        <strain evidence="1 2">UGP3</strain>
        <tissue evidence="1">Spores</tissue>
    </source>
</reference>
<protein>
    <submittedName>
        <fullName evidence="1">Uncharacterized protein</fullName>
    </submittedName>
</protein>
<accession>A0A098VQH0</accession>
<dbReference type="Proteomes" id="UP000029725">
    <property type="component" value="Unassembled WGS sequence"/>
</dbReference>
<comment type="caution">
    <text evidence="1">The sequence shown here is derived from an EMBL/GenBank/DDBJ whole genome shotgun (WGS) entry which is preliminary data.</text>
</comment>
<name>A0A098VQH0_9MICR</name>
<proteinExistence type="predicted"/>
<sequence>MNAETATSERAAPKACSIENRLLRSNAEKIMEKGVESDNSNTTWKIERCLKERTTRNVALQSSNAAARCFQISVRLRADMWGEQTPIKRSSQLAKVSPSLPFSLHVLFLRRKKKKGQLTRKMPMYAMRGCMPERSTSSLLLSTSEKS</sequence>
<evidence type="ECO:0000313" key="2">
    <source>
        <dbReference type="Proteomes" id="UP000029725"/>
    </source>
</evidence>
<dbReference type="AlphaFoldDB" id="A0A098VQH0"/>
<dbReference type="EMBL" id="JMKJ01000333">
    <property type="protein sequence ID" value="KGG51282.1"/>
    <property type="molecule type" value="Genomic_DNA"/>
</dbReference>
<dbReference type="RefSeq" id="XP_013237709.1">
    <property type="nucleotide sequence ID" value="XM_013382255.1"/>
</dbReference>
<organism evidence="1 2">
    <name type="scientific">Mitosporidium daphniae</name>
    <dbReference type="NCBI Taxonomy" id="1485682"/>
    <lineage>
        <taxon>Eukaryota</taxon>
        <taxon>Fungi</taxon>
        <taxon>Fungi incertae sedis</taxon>
        <taxon>Microsporidia</taxon>
        <taxon>Mitosporidium</taxon>
    </lineage>
</organism>
<evidence type="ECO:0000313" key="1">
    <source>
        <dbReference type="EMBL" id="KGG51282.1"/>
    </source>
</evidence>
<gene>
    <name evidence="1" type="ORF">DI09_3p440</name>
</gene>
<dbReference type="VEuPathDB" id="MicrosporidiaDB:DI09_3p440"/>
<dbReference type="GeneID" id="25259844"/>